<keyword evidence="3" id="KW-1185">Reference proteome</keyword>
<dbReference type="GO" id="GO:0001228">
    <property type="term" value="F:DNA-binding transcription activator activity, RNA polymerase II-specific"/>
    <property type="evidence" value="ECO:0007669"/>
    <property type="project" value="TreeGrafter"/>
</dbReference>
<evidence type="ECO:0000313" key="3">
    <source>
        <dbReference type="Proteomes" id="UP000799439"/>
    </source>
</evidence>
<dbReference type="EMBL" id="ML996086">
    <property type="protein sequence ID" value="KAF2152224.1"/>
    <property type="molecule type" value="Genomic_DNA"/>
</dbReference>
<reference evidence="2" key="1">
    <citation type="journal article" date="2020" name="Stud. Mycol.">
        <title>101 Dothideomycetes genomes: a test case for predicting lifestyles and emergence of pathogens.</title>
        <authorList>
            <person name="Haridas S."/>
            <person name="Albert R."/>
            <person name="Binder M."/>
            <person name="Bloem J."/>
            <person name="Labutti K."/>
            <person name="Salamov A."/>
            <person name="Andreopoulos B."/>
            <person name="Baker S."/>
            <person name="Barry K."/>
            <person name="Bills G."/>
            <person name="Bluhm B."/>
            <person name="Cannon C."/>
            <person name="Castanera R."/>
            <person name="Culley D."/>
            <person name="Daum C."/>
            <person name="Ezra D."/>
            <person name="Gonzalez J."/>
            <person name="Henrissat B."/>
            <person name="Kuo A."/>
            <person name="Liang C."/>
            <person name="Lipzen A."/>
            <person name="Lutzoni F."/>
            <person name="Magnuson J."/>
            <person name="Mondo S."/>
            <person name="Nolan M."/>
            <person name="Ohm R."/>
            <person name="Pangilinan J."/>
            <person name="Park H.-J."/>
            <person name="Ramirez L."/>
            <person name="Alfaro M."/>
            <person name="Sun H."/>
            <person name="Tritt A."/>
            <person name="Yoshinaga Y."/>
            <person name="Zwiers L.-H."/>
            <person name="Turgeon B."/>
            <person name="Goodwin S."/>
            <person name="Spatafora J."/>
            <person name="Crous P."/>
            <person name="Grigoriev I."/>
        </authorList>
    </citation>
    <scope>NUCLEOTIDE SEQUENCE</scope>
    <source>
        <strain evidence="2">CBS 260.36</strain>
    </source>
</reference>
<dbReference type="InterPro" id="IPR053157">
    <property type="entry name" value="Sterol_Uptake_Regulator"/>
</dbReference>
<dbReference type="AlphaFoldDB" id="A0A9P4J4I2"/>
<keyword evidence="1" id="KW-0539">Nucleus</keyword>
<dbReference type="OrthoDB" id="4937900at2759"/>
<evidence type="ECO:0000313" key="2">
    <source>
        <dbReference type="EMBL" id="KAF2152224.1"/>
    </source>
</evidence>
<name>A0A9P4J4I2_9PEZI</name>
<comment type="caution">
    <text evidence="2">The sequence shown here is derived from an EMBL/GenBank/DDBJ whole genome shotgun (WGS) entry which is preliminary data.</text>
</comment>
<proteinExistence type="predicted"/>
<protein>
    <recommendedName>
        <fullName evidence="4">Zn(2)-C6 fungal-type domain-containing protein</fullName>
    </recommendedName>
</protein>
<organism evidence="2 3">
    <name type="scientific">Myriangium duriaei CBS 260.36</name>
    <dbReference type="NCBI Taxonomy" id="1168546"/>
    <lineage>
        <taxon>Eukaryota</taxon>
        <taxon>Fungi</taxon>
        <taxon>Dikarya</taxon>
        <taxon>Ascomycota</taxon>
        <taxon>Pezizomycotina</taxon>
        <taxon>Dothideomycetes</taxon>
        <taxon>Dothideomycetidae</taxon>
        <taxon>Myriangiales</taxon>
        <taxon>Myriangiaceae</taxon>
        <taxon>Myriangium</taxon>
    </lineage>
</organism>
<dbReference type="InterPro" id="IPR021858">
    <property type="entry name" value="Fun_TF"/>
</dbReference>
<dbReference type="GO" id="GO:0008270">
    <property type="term" value="F:zinc ion binding"/>
    <property type="evidence" value="ECO:0007669"/>
    <property type="project" value="InterPro"/>
</dbReference>
<accession>A0A9P4J4I2</accession>
<dbReference type="PANTHER" id="PTHR47784">
    <property type="entry name" value="STEROL UPTAKE CONTROL PROTEIN 2"/>
    <property type="match status" value="1"/>
</dbReference>
<dbReference type="Pfam" id="PF11951">
    <property type="entry name" value="Fungal_trans_2"/>
    <property type="match status" value="1"/>
</dbReference>
<evidence type="ECO:0000256" key="1">
    <source>
        <dbReference type="ARBA" id="ARBA00023242"/>
    </source>
</evidence>
<gene>
    <name evidence="2" type="ORF">K461DRAFT_293909</name>
</gene>
<evidence type="ECO:0008006" key="4">
    <source>
        <dbReference type="Google" id="ProtNLM"/>
    </source>
</evidence>
<dbReference type="InterPro" id="IPR001138">
    <property type="entry name" value="Zn2Cys6_DnaBD"/>
</dbReference>
<dbReference type="PANTHER" id="PTHR47784:SF5">
    <property type="entry name" value="STEROL UPTAKE CONTROL PROTEIN 2"/>
    <property type="match status" value="1"/>
</dbReference>
<dbReference type="CDD" id="cd00067">
    <property type="entry name" value="GAL4"/>
    <property type="match status" value="1"/>
</dbReference>
<sequence>MTTILTRAPQQQDYLMWCDEVRPVCGSCRRKGEDCRITSASDTPLHSPGCQCQGAADNVFNIEDLRLLSHWLSGDGNFFADHDASIAKKERERQLELAFSHPCLLHTLLAIAALDLFSHNSTKEMFYTQATSHYITALRLAQPELSTSQGEAHSESLFLFSAFSSLYAFAEPPLRLVNTTNNDQFSAVDELLKAFGMGRGIVAISSSHSADLEQILETQSRNWPDEPTELVGSLDTTAWPLLDLLRLIREHQDYSDLPKQMLSEAVTQLFAVIALLQQHNTDHSSARHIMSWPMHIDQSIIELWQIKEPVSMLVLAHYAVMIDLRRNIWFFERWPRLLFEDISKYLYKDGGQWDLYLEWPRKMILQNQNK</sequence>
<dbReference type="Proteomes" id="UP000799439">
    <property type="component" value="Unassembled WGS sequence"/>
</dbReference>